<evidence type="ECO:0000256" key="1">
    <source>
        <dbReference type="ARBA" id="ARBA00004635"/>
    </source>
</evidence>
<comment type="similarity">
    <text evidence="2">Belongs to the GerABKC lipoprotein family.</text>
</comment>
<accession>A0A1R1S2S3</accession>
<dbReference type="InterPro" id="IPR057336">
    <property type="entry name" value="GerAC_N"/>
</dbReference>
<reference evidence="10 11" key="1">
    <citation type="submission" date="2017-01" db="EMBL/GenBank/DDBJ databases">
        <title>Bacillus phylogenomics.</title>
        <authorList>
            <person name="Dunlap C."/>
        </authorList>
    </citation>
    <scope>NUCLEOTIDE SEQUENCE [LARGE SCALE GENOMIC DNA]</scope>
    <source>
        <strain evidence="10 11">NRRL B-41282</strain>
    </source>
</reference>
<gene>
    <name evidence="10" type="ORF">BW143_14550</name>
</gene>
<evidence type="ECO:0000256" key="4">
    <source>
        <dbReference type="ARBA" id="ARBA00022729"/>
    </source>
</evidence>
<keyword evidence="3" id="KW-0309">Germination</keyword>
<dbReference type="PANTHER" id="PTHR35789:SF1">
    <property type="entry name" value="SPORE GERMINATION PROTEIN B3"/>
    <property type="match status" value="1"/>
</dbReference>
<dbReference type="Pfam" id="PF05504">
    <property type="entry name" value="Spore_GerAC"/>
    <property type="match status" value="1"/>
</dbReference>
<organism evidence="10 11">
    <name type="scientific">Bacillus swezeyi</name>
    <dbReference type="NCBI Taxonomy" id="1925020"/>
    <lineage>
        <taxon>Bacteria</taxon>
        <taxon>Bacillati</taxon>
        <taxon>Bacillota</taxon>
        <taxon>Bacilli</taxon>
        <taxon>Bacillales</taxon>
        <taxon>Bacillaceae</taxon>
        <taxon>Bacillus</taxon>
    </lineage>
</organism>
<dbReference type="PROSITE" id="PS51257">
    <property type="entry name" value="PROKAR_LIPOPROTEIN"/>
    <property type="match status" value="1"/>
</dbReference>
<evidence type="ECO:0000313" key="11">
    <source>
        <dbReference type="Proteomes" id="UP000187367"/>
    </source>
</evidence>
<evidence type="ECO:0000256" key="3">
    <source>
        <dbReference type="ARBA" id="ARBA00022544"/>
    </source>
</evidence>
<evidence type="ECO:0000259" key="9">
    <source>
        <dbReference type="Pfam" id="PF25198"/>
    </source>
</evidence>
<protein>
    <submittedName>
        <fullName evidence="10">Spore gernimation protein GerC</fullName>
    </submittedName>
</protein>
<dbReference type="InterPro" id="IPR008844">
    <property type="entry name" value="Spore_GerAC-like"/>
</dbReference>
<evidence type="ECO:0000256" key="7">
    <source>
        <dbReference type="ARBA" id="ARBA00023288"/>
    </source>
</evidence>
<dbReference type="OrthoDB" id="2569624at2"/>
<evidence type="ECO:0000256" key="5">
    <source>
        <dbReference type="ARBA" id="ARBA00023136"/>
    </source>
</evidence>
<dbReference type="Pfam" id="PF25198">
    <property type="entry name" value="Spore_GerAC_N"/>
    <property type="match status" value="1"/>
</dbReference>
<evidence type="ECO:0000256" key="6">
    <source>
        <dbReference type="ARBA" id="ARBA00023139"/>
    </source>
</evidence>
<dbReference type="InterPro" id="IPR046953">
    <property type="entry name" value="Spore_GerAC-like_C"/>
</dbReference>
<feature type="domain" description="Spore germination protein N-terminal" evidence="9">
    <location>
        <begin position="25"/>
        <end position="208"/>
    </location>
</feature>
<comment type="subcellular location">
    <subcellularLocation>
        <location evidence="1">Membrane</location>
        <topology evidence="1">Lipid-anchor</topology>
    </subcellularLocation>
</comment>
<accession>A0A1R1QHE7</accession>
<dbReference type="GO" id="GO:0009847">
    <property type="term" value="P:spore germination"/>
    <property type="evidence" value="ECO:0007669"/>
    <property type="project" value="InterPro"/>
</dbReference>
<dbReference type="AlphaFoldDB" id="A0A1R1QHE7"/>
<feature type="domain" description="Spore germination GerAC-like C-terminal" evidence="8">
    <location>
        <begin position="227"/>
        <end position="394"/>
    </location>
</feature>
<proteinExistence type="inferred from homology"/>
<evidence type="ECO:0000256" key="2">
    <source>
        <dbReference type="ARBA" id="ARBA00007886"/>
    </source>
</evidence>
<keyword evidence="6" id="KW-0564">Palmitate</keyword>
<dbReference type="EMBL" id="MTJL01000028">
    <property type="protein sequence ID" value="OMI03614.1"/>
    <property type="molecule type" value="Genomic_DNA"/>
</dbReference>
<dbReference type="GO" id="GO:0016020">
    <property type="term" value="C:membrane"/>
    <property type="evidence" value="ECO:0007669"/>
    <property type="project" value="UniProtKB-SubCell"/>
</dbReference>
<keyword evidence="11" id="KW-1185">Reference proteome</keyword>
<keyword evidence="7" id="KW-0449">Lipoprotein</keyword>
<dbReference type="RefSeq" id="WP_076758416.1">
    <property type="nucleotide sequence ID" value="NZ_JARMMH010000008.1"/>
</dbReference>
<evidence type="ECO:0000313" key="10">
    <source>
        <dbReference type="EMBL" id="OMI03614.1"/>
    </source>
</evidence>
<evidence type="ECO:0000259" key="8">
    <source>
        <dbReference type="Pfam" id="PF05504"/>
    </source>
</evidence>
<dbReference type="Gene3D" id="3.30.300.210">
    <property type="entry name" value="Nutrient germinant receptor protein C, domain 3"/>
    <property type="match status" value="1"/>
</dbReference>
<dbReference type="InterPro" id="IPR038501">
    <property type="entry name" value="Spore_GerAC_C_sf"/>
</dbReference>
<dbReference type="NCBIfam" id="TIGR02887">
    <property type="entry name" value="spore_ger_x_C"/>
    <property type="match status" value="1"/>
</dbReference>
<dbReference type="Proteomes" id="UP000187367">
    <property type="component" value="Unassembled WGS sequence"/>
</dbReference>
<keyword evidence="5" id="KW-0472">Membrane</keyword>
<keyword evidence="4" id="KW-0732">Signal</keyword>
<name>A0A1R1QHE7_9BACI</name>
<dbReference type="PANTHER" id="PTHR35789">
    <property type="entry name" value="SPORE GERMINATION PROTEIN B3"/>
    <property type="match status" value="1"/>
</dbReference>
<comment type="caution">
    <text evidence="10">The sequence shown here is derived from an EMBL/GenBank/DDBJ whole genome shotgun (WGS) entry which is preliminary data.</text>
</comment>
<sequence>MKITGNIRFLSVFLLLFLLTGCWSSREIEELGLTFAIGIDKGKETELEKKFDEMGGEYRKKDRVTMIYQYVNQQTAGSKASGGGGSDQKAYINIYETGDSLQQINAEVALRKDRPIFSPHLKVIVIAAELLRTYSLEELLDQPLRDNEIRPSSLVLVTRGRARDTLELKETGEMPAFRLRKILENEYKAKKILPPVTLAKLTGKMRSGASFLLQNVVGAKGEVKYAGAAAINGKNNKLIGYLDEHDLEGIMWITGQGQGGVVKNYDSKAKKLNAFAVESIKSDIKPIVKGNRLSFEVNIESEGHLAENWMTTEKAFDNKFLEKVEKQTAQTVKKSMKQITEKMQNVYKGDLAGFGNELRIKHPRLWEKLKKNWDQTFTEIPIKYHVQVNIKDYGTVGDQ</sequence>